<dbReference type="PIRSF" id="PIRSF000521">
    <property type="entry name" value="Transaminase_4ab_Lys_Orn"/>
    <property type="match status" value="1"/>
</dbReference>
<dbReference type="InterPro" id="IPR005814">
    <property type="entry name" value="Aminotrans_3"/>
</dbReference>
<dbReference type="AlphaFoldDB" id="A0A1Y6C7H8"/>
<dbReference type="InterPro" id="IPR015421">
    <property type="entry name" value="PyrdxlP-dep_Trfase_major"/>
</dbReference>
<evidence type="ECO:0000256" key="2">
    <source>
        <dbReference type="ARBA" id="ARBA00022576"/>
    </source>
</evidence>
<keyword evidence="7" id="KW-1185">Reference proteome</keyword>
<evidence type="ECO:0000313" key="6">
    <source>
        <dbReference type="EMBL" id="SMF49089.1"/>
    </source>
</evidence>
<dbReference type="InterPro" id="IPR015424">
    <property type="entry name" value="PyrdxlP-dep_Trfase"/>
</dbReference>
<dbReference type="GO" id="GO:0008483">
    <property type="term" value="F:transaminase activity"/>
    <property type="evidence" value="ECO:0007669"/>
    <property type="project" value="UniProtKB-KW"/>
</dbReference>
<evidence type="ECO:0000256" key="5">
    <source>
        <dbReference type="RuleBase" id="RU003560"/>
    </source>
</evidence>
<dbReference type="InterPro" id="IPR015422">
    <property type="entry name" value="PyrdxlP-dep_Trfase_small"/>
</dbReference>
<comment type="similarity">
    <text evidence="5">Belongs to the class-III pyridoxal-phosphate-dependent aminotransferase family.</text>
</comment>
<keyword evidence="4 5" id="KW-0663">Pyridoxal phosphate</keyword>
<dbReference type="InterPro" id="IPR049704">
    <property type="entry name" value="Aminotrans_3_PPA_site"/>
</dbReference>
<dbReference type="Pfam" id="PF00202">
    <property type="entry name" value="Aminotran_3"/>
    <property type="match status" value="1"/>
</dbReference>
<dbReference type="PROSITE" id="PS00600">
    <property type="entry name" value="AA_TRANSFER_CLASS_3"/>
    <property type="match status" value="1"/>
</dbReference>
<name>A0A1Y6C7H8_9BACT</name>
<evidence type="ECO:0000313" key="7">
    <source>
        <dbReference type="Proteomes" id="UP000192907"/>
    </source>
</evidence>
<proteinExistence type="inferred from homology"/>
<dbReference type="CDD" id="cd00610">
    <property type="entry name" value="OAT_like"/>
    <property type="match status" value="1"/>
</dbReference>
<organism evidence="6 7">
    <name type="scientific">Pseudobacteriovorax antillogorgiicola</name>
    <dbReference type="NCBI Taxonomy" id="1513793"/>
    <lineage>
        <taxon>Bacteria</taxon>
        <taxon>Pseudomonadati</taxon>
        <taxon>Bdellovibrionota</taxon>
        <taxon>Oligoflexia</taxon>
        <taxon>Oligoflexales</taxon>
        <taxon>Pseudobacteriovoracaceae</taxon>
        <taxon>Pseudobacteriovorax</taxon>
    </lineage>
</organism>
<dbReference type="OrthoDB" id="5288905at2"/>
<dbReference type="GO" id="GO:0030170">
    <property type="term" value="F:pyridoxal phosphate binding"/>
    <property type="evidence" value="ECO:0007669"/>
    <property type="project" value="InterPro"/>
</dbReference>
<dbReference type="PANTHER" id="PTHR11986">
    <property type="entry name" value="AMINOTRANSFERASE CLASS III"/>
    <property type="match status" value="1"/>
</dbReference>
<evidence type="ECO:0000256" key="4">
    <source>
        <dbReference type="ARBA" id="ARBA00022898"/>
    </source>
</evidence>
<dbReference type="Proteomes" id="UP000192907">
    <property type="component" value="Unassembled WGS sequence"/>
</dbReference>
<dbReference type="Gene3D" id="3.40.640.10">
    <property type="entry name" value="Type I PLP-dependent aspartate aminotransferase-like (Major domain)"/>
    <property type="match status" value="1"/>
</dbReference>
<dbReference type="RefSeq" id="WP_132319674.1">
    <property type="nucleotide sequence ID" value="NZ_FWZT01000015.1"/>
</dbReference>
<dbReference type="SUPFAM" id="SSF53383">
    <property type="entry name" value="PLP-dependent transferases"/>
    <property type="match status" value="1"/>
</dbReference>
<dbReference type="STRING" id="1513793.SAMN06296036_11541"/>
<dbReference type="PANTHER" id="PTHR11986:SF79">
    <property type="entry name" value="ACETYLORNITHINE AMINOTRANSFERASE, MITOCHONDRIAL"/>
    <property type="match status" value="1"/>
</dbReference>
<dbReference type="GO" id="GO:0042802">
    <property type="term" value="F:identical protein binding"/>
    <property type="evidence" value="ECO:0007669"/>
    <property type="project" value="TreeGrafter"/>
</dbReference>
<sequence length="379" mass="42011">MQLADVYHKYPITIRRAKDCYLWTDKDRQILDFYSGHGVISIGHQNPFFTEKLQEQMNALSYYSNAVHLDQQSEALRAFQEVSCLESDYQVFFSNSGAEANENALKAAAFTNNRRKIVAFRNGFHGRTSLAVQCTDNPKLLSSLNQDVPVSFVDLNNFEQADEAINEQVAAVIIEGIQGIGGIHCPNPEFLQWLQKKCHDTGAVLILDEVQSGFGRSGKFLAFQHAGIEPDIFTCAKGMGNGFPVGATFIKPEITLKKGDLGSTFGGNPVACRAAQSVAEYIGDHDLMANSWELGEFLKKELQQIPQVKEVRGHGLMIGIDFDRNATASLRSYLLENHHILCGSAKSPETIRLLPPLTINKTQCGHFLEALEDSIKQAE</sequence>
<reference evidence="7" key="1">
    <citation type="submission" date="2017-04" db="EMBL/GenBank/DDBJ databases">
        <authorList>
            <person name="Varghese N."/>
            <person name="Submissions S."/>
        </authorList>
    </citation>
    <scope>NUCLEOTIDE SEQUENCE [LARGE SCALE GENOMIC DNA]</scope>
    <source>
        <strain evidence="7">RKEM611</strain>
    </source>
</reference>
<dbReference type="FunFam" id="3.40.640.10:FF:000004">
    <property type="entry name" value="Acetylornithine aminotransferase"/>
    <property type="match status" value="1"/>
</dbReference>
<keyword evidence="2 6" id="KW-0032">Aminotransferase</keyword>
<evidence type="ECO:0000256" key="1">
    <source>
        <dbReference type="ARBA" id="ARBA00001933"/>
    </source>
</evidence>
<dbReference type="Gene3D" id="3.90.1150.10">
    <property type="entry name" value="Aspartate Aminotransferase, domain 1"/>
    <property type="match status" value="1"/>
</dbReference>
<keyword evidence="3 6" id="KW-0808">Transferase</keyword>
<dbReference type="InterPro" id="IPR050103">
    <property type="entry name" value="Class-III_PLP-dep_AT"/>
</dbReference>
<dbReference type="EMBL" id="FWZT01000015">
    <property type="protein sequence ID" value="SMF49089.1"/>
    <property type="molecule type" value="Genomic_DNA"/>
</dbReference>
<gene>
    <name evidence="6" type="ORF">SAMN06296036_11541</name>
</gene>
<accession>A0A1Y6C7H8</accession>
<evidence type="ECO:0000256" key="3">
    <source>
        <dbReference type="ARBA" id="ARBA00022679"/>
    </source>
</evidence>
<comment type="cofactor">
    <cofactor evidence="1">
        <name>pyridoxal 5'-phosphate</name>
        <dbReference type="ChEBI" id="CHEBI:597326"/>
    </cofactor>
</comment>
<protein>
    <submittedName>
        <fullName evidence="6">Acetylornithine aminotransferase</fullName>
    </submittedName>
</protein>